<dbReference type="GO" id="GO:0003676">
    <property type="term" value="F:nucleic acid binding"/>
    <property type="evidence" value="ECO:0007669"/>
    <property type="project" value="InterPro"/>
</dbReference>
<evidence type="ECO:0000313" key="1">
    <source>
        <dbReference type="EMBL" id="CAD9169730.1"/>
    </source>
</evidence>
<evidence type="ECO:0008006" key="2">
    <source>
        <dbReference type="Google" id="ProtNLM"/>
    </source>
</evidence>
<accession>A0A7S1RL67</accession>
<dbReference type="AlphaFoldDB" id="A0A7S1RL67"/>
<dbReference type="EMBL" id="HBGE01077732">
    <property type="protein sequence ID" value="CAD9169730.1"/>
    <property type="molecule type" value="Transcribed_RNA"/>
</dbReference>
<proteinExistence type="predicted"/>
<dbReference type="InterPro" id="IPR035979">
    <property type="entry name" value="RBD_domain_sf"/>
</dbReference>
<protein>
    <recommendedName>
        <fullName evidence="2">Mei2-like C-terminal RNA recognition motif domain-containing protein</fullName>
    </recommendedName>
</protein>
<name>A0A7S1RL67_ALECA</name>
<sequence length="121" mass="13576">MVGNINKWLTHWGLSRLLDERLHLGGLYDYIFIPRMFDAGKNKGFAFVNFITEEAGLAFARRFPALADPTVTDDLSDDLSWRVTPARVQGIGANLAVAGGRRQSRVQNNKHRPLILLREAA</sequence>
<organism evidence="1">
    <name type="scientific">Alexandrium catenella</name>
    <name type="common">Red tide dinoflagellate</name>
    <name type="synonym">Gonyaulax catenella</name>
    <dbReference type="NCBI Taxonomy" id="2925"/>
    <lineage>
        <taxon>Eukaryota</taxon>
        <taxon>Sar</taxon>
        <taxon>Alveolata</taxon>
        <taxon>Dinophyceae</taxon>
        <taxon>Gonyaulacales</taxon>
        <taxon>Pyrocystaceae</taxon>
        <taxon>Alexandrium</taxon>
    </lineage>
</organism>
<dbReference type="SUPFAM" id="SSF54928">
    <property type="entry name" value="RNA-binding domain, RBD"/>
    <property type="match status" value="1"/>
</dbReference>
<gene>
    <name evidence="1" type="ORF">ACAT0790_LOCUS46499</name>
</gene>
<reference evidence="1" key="1">
    <citation type="submission" date="2021-01" db="EMBL/GenBank/DDBJ databases">
        <authorList>
            <person name="Corre E."/>
            <person name="Pelletier E."/>
            <person name="Niang G."/>
            <person name="Scheremetjew M."/>
            <person name="Finn R."/>
            <person name="Kale V."/>
            <person name="Holt S."/>
            <person name="Cochrane G."/>
            <person name="Meng A."/>
            <person name="Brown T."/>
            <person name="Cohen L."/>
        </authorList>
    </citation>
    <scope>NUCLEOTIDE SEQUENCE</scope>
    <source>
        <strain evidence="1">OF101</strain>
    </source>
</reference>